<feature type="domain" description="EF-hand" evidence="3">
    <location>
        <begin position="3"/>
        <end position="38"/>
    </location>
</feature>
<dbReference type="InterPro" id="IPR002048">
    <property type="entry name" value="EF_hand_dom"/>
</dbReference>
<evidence type="ECO:0000313" key="5">
    <source>
        <dbReference type="Proteomes" id="UP000626109"/>
    </source>
</evidence>
<organism evidence="4 5">
    <name type="scientific">Polarella glacialis</name>
    <name type="common">Dinoflagellate</name>
    <dbReference type="NCBI Taxonomy" id="89957"/>
    <lineage>
        <taxon>Eukaryota</taxon>
        <taxon>Sar</taxon>
        <taxon>Alveolata</taxon>
        <taxon>Dinophyceae</taxon>
        <taxon>Suessiales</taxon>
        <taxon>Suessiaceae</taxon>
        <taxon>Polarella</taxon>
    </lineage>
</organism>
<feature type="coiled-coil region" evidence="1">
    <location>
        <begin position="109"/>
        <end position="139"/>
    </location>
</feature>
<feature type="compositionally biased region" description="Low complexity" evidence="2">
    <location>
        <begin position="300"/>
        <end position="313"/>
    </location>
</feature>
<dbReference type="AlphaFoldDB" id="A0A813KPH6"/>
<evidence type="ECO:0000313" key="4">
    <source>
        <dbReference type="EMBL" id="CAE8709425.1"/>
    </source>
</evidence>
<evidence type="ECO:0000259" key="3">
    <source>
        <dbReference type="PROSITE" id="PS50222"/>
    </source>
</evidence>
<comment type="caution">
    <text evidence="4">The sequence shown here is derived from an EMBL/GenBank/DDBJ whole genome shotgun (WGS) entry which is preliminary data.</text>
</comment>
<feature type="region of interest" description="Disordered" evidence="2">
    <location>
        <begin position="298"/>
        <end position="326"/>
    </location>
</feature>
<sequence>MSSVKQQIADVFRRWDSEKSGTISRLLLVQILSETIIPEDVLCTGQLQAFLGGFDSQDGHEGHEQVDYQDFLDQLFCHSELVVEPSQGYMELVKAVEAQASPELAQALLQEHRRALGKADELNALLKQEVQELRRKLAAGTSSETLSDRRQFVATRLSTAKPLSQRFVEVEGAAARVWSQKTTDWEEGDVTPAIWHLTQSDRTHKGGGIHTEFEEEADRNRSANDSINKQAAEIKSRLKEAEAELIWATKQIESVGFDRTLFARIAELMKGMEVADLELAGLRREEVMHVEAIQGHALANNNNNKSSNNNNNSHPRYEDQIVAISS</sequence>
<dbReference type="GO" id="GO:0005509">
    <property type="term" value="F:calcium ion binding"/>
    <property type="evidence" value="ECO:0007669"/>
    <property type="project" value="InterPro"/>
</dbReference>
<keyword evidence="1" id="KW-0175">Coiled coil</keyword>
<feature type="coiled-coil region" evidence="1">
    <location>
        <begin position="224"/>
        <end position="285"/>
    </location>
</feature>
<dbReference type="EMBL" id="CAJNNW010031841">
    <property type="protein sequence ID" value="CAE8709425.1"/>
    <property type="molecule type" value="Genomic_DNA"/>
</dbReference>
<evidence type="ECO:0000256" key="1">
    <source>
        <dbReference type="SAM" id="Coils"/>
    </source>
</evidence>
<dbReference type="Proteomes" id="UP000626109">
    <property type="component" value="Unassembled WGS sequence"/>
</dbReference>
<accession>A0A813KPH6</accession>
<dbReference type="PROSITE" id="PS50222">
    <property type="entry name" value="EF_HAND_2"/>
    <property type="match status" value="1"/>
</dbReference>
<proteinExistence type="predicted"/>
<gene>
    <name evidence="4" type="ORF">PGLA2088_LOCUS35454</name>
</gene>
<name>A0A813KPH6_POLGL</name>
<reference evidence="4" key="1">
    <citation type="submission" date="2021-02" db="EMBL/GenBank/DDBJ databases">
        <authorList>
            <person name="Dougan E. K."/>
            <person name="Rhodes N."/>
            <person name="Thang M."/>
            <person name="Chan C."/>
        </authorList>
    </citation>
    <scope>NUCLEOTIDE SEQUENCE</scope>
</reference>
<protein>
    <recommendedName>
        <fullName evidence="3">EF-hand domain-containing protein</fullName>
    </recommendedName>
</protein>
<evidence type="ECO:0000256" key="2">
    <source>
        <dbReference type="SAM" id="MobiDB-lite"/>
    </source>
</evidence>